<organism evidence="1 2">
    <name type="scientific">Rubus argutus</name>
    <name type="common">Southern blackberry</name>
    <dbReference type="NCBI Taxonomy" id="59490"/>
    <lineage>
        <taxon>Eukaryota</taxon>
        <taxon>Viridiplantae</taxon>
        <taxon>Streptophyta</taxon>
        <taxon>Embryophyta</taxon>
        <taxon>Tracheophyta</taxon>
        <taxon>Spermatophyta</taxon>
        <taxon>Magnoliopsida</taxon>
        <taxon>eudicotyledons</taxon>
        <taxon>Gunneridae</taxon>
        <taxon>Pentapetalae</taxon>
        <taxon>rosids</taxon>
        <taxon>fabids</taxon>
        <taxon>Rosales</taxon>
        <taxon>Rosaceae</taxon>
        <taxon>Rosoideae</taxon>
        <taxon>Rosoideae incertae sedis</taxon>
        <taxon>Rubus</taxon>
    </lineage>
</organism>
<accession>A0AAW1XUN8</accession>
<gene>
    <name evidence="1" type="ORF">M0R45_017107</name>
</gene>
<proteinExistence type="predicted"/>
<name>A0AAW1XUN8_RUBAR</name>
<dbReference type="EMBL" id="JBEDUW010000003">
    <property type="protein sequence ID" value="KAK9940445.1"/>
    <property type="molecule type" value="Genomic_DNA"/>
</dbReference>
<reference evidence="1 2" key="1">
    <citation type="journal article" date="2023" name="G3 (Bethesda)">
        <title>A chromosome-length genome assembly and annotation of blackberry (Rubus argutus, cv. 'Hillquist').</title>
        <authorList>
            <person name="Bruna T."/>
            <person name="Aryal R."/>
            <person name="Dudchenko O."/>
            <person name="Sargent D.J."/>
            <person name="Mead D."/>
            <person name="Buti M."/>
            <person name="Cavallini A."/>
            <person name="Hytonen T."/>
            <person name="Andres J."/>
            <person name="Pham M."/>
            <person name="Weisz D."/>
            <person name="Mascagni F."/>
            <person name="Usai G."/>
            <person name="Natali L."/>
            <person name="Bassil N."/>
            <person name="Fernandez G.E."/>
            <person name="Lomsadze A."/>
            <person name="Armour M."/>
            <person name="Olukolu B."/>
            <person name="Poorten T."/>
            <person name="Britton C."/>
            <person name="Davik J."/>
            <person name="Ashrafi H."/>
            <person name="Aiden E.L."/>
            <person name="Borodovsky M."/>
            <person name="Worthington M."/>
        </authorList>
    </citation>
    <scope>NUCLEOTIDE SEQUENCE [LARGE SCALE GENOMIC DNA]</scope>
    <source>
        <strain evidence="1">PI 553951</strain>
    </source>
</reference>
<dbReference type="AlphaFoldDB" id="A0AAW1XUN8"/>
<comment type="caution">
    <text evidence="1">The sequence shown here is derived from an EMBL/GenBank/DDBJ whole genome shotgun (WGS) entry which is preliminary data.</text>
</comment>
<sequence length="153" mass="16711">MLHNPHIITTKSTMSPSSQITAITWITMTMAVAVHHKPVLFTCRSRLCEATVVLLRSTGHRNPSPCSSLFRHLYATLLFAVPEPELLSSVKNPDPITQLTLPHSFMPPQIQARIRSSLAPSSSPETHFSISTAIPIKATTWRLGSGKSMSAAV</sequence>
<dbReference type="Proteomes" id="UP001457282">
    <property type="component" value="Unassembled WGS sequence"/>
</dbReference>
<keyword evidence="2" id="KW-1185">Reference proteome</keyword>
<evidence type="ECO:0000313" key="1">
    <source>
        <dbReference type="EMBL" id="KAK9940445.1"/>
    </source>
</evidence>
<evidence type="ECO:0000313" key="2">
    <source>
        <dbReference type="Proteomes" id="UP001457282"/>
    </source>
</evidence>
<protein>
    <submittedName>
        <fullName evidence="1">Uncharacterized protein</fullName>
    </submittedName>
</protein>